<dbReference type="InterPro" id="IPR050169">
    <property type="entry name" value="Krueppel_C2H2_ZnF"/>
</dbReference>
<dbReference type="PANTHER" id="PTHR23232:SF131">
    <property type="entry name" value="KRAB DOMAIN-CONTAINING PROTEIN"/>
    <property type="match status" value="1"/>
</dbReference>
<dbReference type="PROSITE" id="PS50805">
    <property type="entry name" value="KRAB"/>
    <property type="match status" value="1"/>
</dbReference>
<dbReference type="Gene3D" id="6.10.140.140">
    <property type="match status" value="1"/>
</dbReference>
<evidence type="ECO:0000256" key="1">
    <source>
        <dbReference type="SAM" id="MobiDB-lite"/>
    </source>
</evidence>
<dbReference type="SUPFAM" id="SSF109640">
    <property type="entry name" value="KRAB domain (Kruppel-associated box)"/>
    <property type="match status" value="1"/>
</dbReference>
<dbReference type="GO" id="GO:0006355">
    <property type="term" value="P:regulation of DNA-templated transcription"/>
    <property type="evidence" value="ECO:0007669"/>
    <property type="project" value="InterPro"/>
</dbReference>
<dbReference type="AlphaFoldDB" id="A0A833ZDZ9"/>
<reference evidence="3 4" key="1">
    <citation type="journal article" date="2020" name="Nature">
        <title>Six reference-quality genomes reveal evolution of bat adaptations.</title>
        <authorList>
            <person name="Jebb D."/>
            <person name="Huang Z."/>
            <person name="Pippel M."/>
            <person name="Hughes G.M."/>
            <person name="Lavrichenko K."/>
            <person name="Devanna P."/>
            <person name="Winkler S."/>
            <person name="Jermiin L.S."/>
            <person name="Skirmuntt E.C."/>
            <person name="Katzourakis A."/>
            <person name="Burkitt-Gray L."/>
            <person name="Ray D.A."/>
            <person name="Sullivan K.A.M."/>
            <person name="Roscito J.G."/>
            <person name="Kirilenko B.M."/>
            <person name="Davalos L.M."/>
            <person name="Corthals A.P."/>
            <person name="Power M.L."/>
            <person name="Jones G."/>
            <person name="Ransome R.D."/>
            <person name="Dechmann D.K.N."/>
            <person name="Locatelli A.G."/>
            <person name="Puechmaille S.J."/>
            <person name="Fedrigo O."/>
            <person name="Jarvis E.D."/>
            <person name="Hiller M."/>
            <person name="Vernes S.C."/>
            <person name="Myers E.W."/>
            <person name="Teeling E.C."/>
        </authorList>
    </citation>
    <scope>NUCLEOTIDE SEQUENCE [LARGE SCALE GENOMIC DNA]</scope>
    <source>
        <strain evidence="3">Bat1K_MPI-CBG_1</strain>
    </source>
</reference>
<dbReference type="InterPro" id="IPR036051">
    <property type="entry name" value="KRAB_dom_sf"/>
</dbReference>
<dbReference type="Proteomes" id="UP000664940">
    <property type="component" value="Unassembled WGS sequence"/>
</dbReference>
<feature type="compositionally biased region" description="Basic and acidic residues" evidence="1">
    <location>
        <begin position="160"/>
        <end position="176"/>
    </location>
</feature>
<evidence type="ECO:0000313" key="4">
    <source>
        <dbReference type="Proteomes" id="UP000664940"/>
    </source>
</evidence>
<feature type="domain" description="KRAB" evidence="2">
    <location>
        <begin position="27"/>
        <end position="98"/>
    </location>
</feature>
<dbReference type="InterPro" id="IPR001909">
    <property type="entry name" value="KRAB"/>
</dbReference>
<comment type="caution">
    <text evidence="3">The sequence shown here is derived from an EMBL/GenBank/DDBJ whole genome shotgun (WGS) entry which is preliminary data.</text>
</comment>
<dbReference type="EMBL" id="JABVXQ010000009">
    <property type="protein sequence ID" value="KAF6090898.1"/>
    <property type="molecule type" value="Genomic_DNA"/>
</dbReference>
<proteinExistence type="predicted"/>
<organism evidence="3 4">
    <name type="scientific">Phyllostomus discolor</name>
    <name type="common">pale spear-nosed bat</name>
    <dbReference type="NCBI Taxonomy" id="89673"/>
    <lineage>
        <taxon>Eukaryota</taxon>
        <taxon>Metazoa</taxon>
        <taxon>Chordata</taxon>
        <taxon>Craniata</taxon>
        <taxon>Vertebrata</taxon>
        <taxon>Euteleostomi</taxon>
        <taxon>Mammalia</taxon>
        <taxon>Eutheria</taxon>
        <taxon>Laurasiatheria</taxon>
        <taxon>Chiroptera</taxon>
        <taxon>Yangochiroptera</taxon>
        <taxon>Phyllostomidae</taxon>
        <taxon>Phyllostominae</taxon>
        <taxon>Phyllostomus</taxon>
    </lineage>
</organism>
<gene>
    <name evidence="3" type="ORF">HJG60_012258</name>
</gene>
<accession>A0A833ZDZ9</accession>
<feature type="compositionally biased region" description="Pro residues" evidence="1">
    <location>
        <begin position="147"/>
        <end position="158"/>
    </location>
</feature>
<name>A0A833ZDZ9_9CHIR</name>
<feature type="region of interest" description="Disordered" evidence="1">
    <location>
        <begin position="147"/>
        <end position="179"/>
    </location>
</feature>
<dbReference type="PANTHER" id="PTHR23232">
    <property type="entry name" value="KRAB DOMAIN C2H2 ZINC FINGER"/>
    <property type="match status" value="1"/>
</dbReference>
<protein>
    <recommendedName>
        <fullName evidence="2">KRAB domain-containing protein</fullName>
    </recommendedName>
</protein>
<evidence type="ECO:0000259" key="2">
    <source>
        <dbReference type="PROSITE" id="PS50805"/>
    </source>
</evidence>
<dbReference type="CDD" id="cd07765">
    <property type="entry name" value="KRAB_A-box"/>
    <property type="match status" value="1"/>
</dbReference>
<dbReference type="Pfam" id="PF01352">
    <property type="entry name" value="KRAB"/>
    <property type="match status" value="1"/>
</dbReference>
<dbReference type="SMART" id="SM00349">
    <property type="entry name" value="KRAB"/>
    <property type="match status" value="1"/>
</dbReference>
<evidence type="ECO:0000313" key="3">
    <source>
        <dbReference type="EMBL" id="KAF6090898.1"/>
    </source>
</evidence>
<sequence>MLANQSSPHWSLALTAEGRDNLREVSVSFEDVTVDFSREEWQQLDSTQRRLYQEVTLENYSHLLSVGYGVPKPEVIFKLEQGEDPWMLEGETPYESCSDVLLSAEETVARTSPKKILPLRNQLRHCCLLGCRGRLCAYSVGARSPRPPIVNLRPPPAAPSERHATTAQALRKDGRASDVTPSRWLRPPRLLFWKMDASSRCFTLFCGDQHS</sequence>